<keyword evidence="12" id="KW-1185">Reference proteome</keyword>
<dbReference type="GO" id="GO:0015605">
    <property type="term" value="F:organophosphate ester transmembrane transporter activity"/>
    <property type="evidence" value="ECO:0007669"/>
    <property type="project" value="UniProtKB-ARBA"/>
</dbReference>
<evidence type="ECO:0000256" key="9">
    <source>
        <dbReference type="SAM" id="Phobius"/>
    </source>
</evidence>
<reference evidence="11" key="1">
    <citation type="submission" date="2023-10" db="EMBL/GenBank/DDBJ databases">
        <authorList>
            <person name="Domelevo Entfellner J.-B."/>
        </authorList>
    </citation>
    <scope>NUCLEOTIDE SEQUENCE</scope>
</reference>
<dbReference type="Pfam" id="PF03151">
    <property type="entry name" value="TPT"/>
    <property type="match status" value="1"/>
</dbReference>
<evidence type="ECO:0000313" key="11">
    <source>
        <dbReference type="EMBL" id="CAJ1958873.1"/>
    </source>
</evidence>
<feature type="transmembrane region" description="Helical" evidence="9">
    <location>
        <begin position="170"/>
        <end position="193"/>
    </location>
</feature>
<dbReference type="GO" id="GO:0015120">
    <property type="term" value="F:phosphoglycerate transmembrane transporter activity"/>
    <property type="evidence" value="ECO:0007669"/>
    <property type="project" value="UniProtKB-ARBA"/>
</dbReference>
<dbReference type="PANTHER" id="PTHR11132">
    <property type="entry name" value="SOLUTE CARRIER FAMILY 35"/>
    <property type="match status" value="1"/>
</dbReference>
<feature type="transmembrane region" description="Helical" evidence="9">
    <location>
        <begin position="224"/>
        <end position="242"/>
    </location>
</feature>
<evidence type="ECO:0000256" key="7">
    <source>
        <dbReference type="ARBA" id="ARBA00022989"/>
    </source>
</evidence>
<dbReference type="AlphaFoldDB" id="A0AA86SHH1"/>
<feature type="transmembrane region" description="Helical" evidence="9">
    <location>
        <begin position="249"/>
        <end position="268"/>
    </location>
</feature>
<keyword evidence="5 9" id="KW-0812">Transmembrane</keyword>
<protein>
    <recommendedName>
        <fullName evidence="10">Sugar phosphate transporter domain-containing protein</fullName>
    </recommendedName>
</protein>
<evidence type="ECO:0000259" key="10">
    <source>
        <dbReference type="Pfam" id="PF03151"/>
    </source>
</evidence>
<accession>A0AA86SHH1</accession>
<sequence>MLSSNVVPSSSPLTFTKPNPHFFINASPHLKPNLLTRFRTQHRATPLQSSKLSFTPNQIQHLRSLNGLLPHPFEPSSKPRHQFVKAASEANPEGENVAPGEPKSKNLKLGLVFGLWYFQNIVFNIYNKKVLNIFPFPWLLASFQLLVGSIWMLVLWSSKLQPCPKISKPFIVALLGPALFHTIGHISACVSFSKVAVSFTHVIKSAEPVFSVVFSSVLGDKYPIQVWLSILPIVLGCSLAAVTEVSFNVQGLWGALISNVGFVLRNIYSKKSLQNFKEVDGLNLYGWITIVSFLYLFPVAIFVEGSQWVPGYYKAIEAIGKTSTFYIWVLLSGVFYHLYNQSSYQALDEISPLTFSVGNTMKRVVVIVSTVLVFRNPVRPLNALGSAIAILGTFLYSQATSKNKEKRIEGEKSS</sequence>
<dbReference type="SUPFAM" id="SSF103481">
    <property type="entry name" value="Multidrug resistance efflux transporter EmrE"/>
    <property type="match status" value="1"/>
</dbReference>
<dbReference type="Gramene" id="rna-AYBTSS11_LOCUS17968">
    <property type="protein sequence ID" value="CAJ1958873.1"/>
    <property type="gene ID" value="gene-AYBTSS11_LOCUS17968"/>
</dbReference>
<comment type="subcellular location">
    <subcellularLocation>
        <location evidence="1">Plastid</location>
        <location evidence="1">Chloroplast membrane</location>
        <topology evidence="1">Multi-pass membrane protein</topology>
    </subcellularLocation>
</comment>
<feature type="transmembrane region" description="Helical" evidence="9">
    <location>
        <begin position="109"/>
        <end position="126"/>
    </location>
</feature>
<dbReference type="InterPro" id="IPR004853">
    <property type="entry name" value="Sugar_P_trans_dom"/>
</dbReference>
<feature type="domain" description="Sugar phosphate transporter" evidence="10">
    <location>
        <begin position="107"/>
        <end position="397"/>
    </location>
</feature>
<dbReference type="InterPro" id="IPR050186">
    <property type="entry name" value="TPT_transporter"/>
</dbReference>
<feature type="transmembrane region" description="Helical" evidence="9">
    <location>
        <begin position="138"/>
        <end position="158"/>
    </location>
</feature>
<keyword evidence="6" id="KW-0809">Transit peptide</keyword>
<dbReference type="Proteomes" id="UP001189624">
    <property type="component" value="Chromosome 5"/>
</dbReference>
<keyword evidence="2" id="KW-0813">Transport</keyword>
<dbReference type="EMBL" id="OY731402">
    <property type="protein sequence ID" value="CAJ1958873.1"/>
    <property type="molecule type" value="Genomic_DNA"/>
</dbReference>
<feature type="transmembrane region" description="Helical" evidence="9">
    <location>
        <begin position="284"/>
        <end position="303"/>
    </location>
</feature>
<evidence type="ECO:0000256" key="1">
    <source>
        <dbReference type="ARBA" id="ARBA00004508"/>
    </source>
</evidence>
<dbReference type="InterPro" id="IPR037185">
    <property type="entry name" value="EmrE-like"/>
</dbReference>
<keyword evidence="7 9" id="KW-1133">Transmembrane helix</keyword>
<keyword evidence="4" id="KW-0934">Plastid</keyword>
<evidence type="ECO:0000256" key="5">
    <source>
        <dbReference type="ARBA" id="ARBA00022692"/>
    </source>
</evidence>
<evidence type="ECO:0000256" key="8">
    <source>
        <dbReference type="ARBA" id="ARBA00023136"/>
    </source>
</evidence>
<evidence type="ECO:0000256" key="4">
    <source>
        <dbReference type="ARBA" id="ARBA00022640"/>
    </source>
</evidence>
<keyword evidence="8 9" id="KW-0472">Membrane</keyword>
<proteinExistence type="predicted"/>
<evidence type="ECO:0000313" key="12">
    <source>
        <dbReference type="Proteomes" id="UP001189624"/>
    </source>
</evidence>
<dbReference type="GO" id="GO:0031969">
    <property type="term" value="C:chloroplast membrane"/>
    <property type="evidence" value="ECO:0007669"/>
    <property type="project" value="UniProtKB-SubCell"/>
</dbReference>
<evidence type="ECO:0000256" key="3">
    <source>
        <dbReference type="ARBA" id="ARBA00022528"/>
    </source>
</evidence>
<evidence type="ECO:0000256" key="2">
    <source>
        <dbReference type="ARBA" id="ARBA00022448"/>
    </source>
</evidence>
<gene>
    <name evidence="11" type="ORF">AYBTSS11_LOCUS17968</name>
</gene>
<name>A0AA86SHH1_9FABA</name>
<keyword evidence="3" id="KW-0150">Chloroplast</keyword>
<dbReference type="NCBIfam" id="TIGR00817">
    <property type="entry name" value="tpt"/>
    <property type="match status" value="1"/>
</dbReference>
<organism evidence="11 12">
    <name type="scientific">Sphenostylis stenocarpa</name>
    <dbReference type="NCBI Taxonomy" id="92480"/>
    <lineage>
        <taxon>Eukaryota</taxon>
        <taxon>Viridiplantae</taxon>
        <taxon>Streptophyta</taxon>
        <taxon>Embryophyta</taxon>
        <taxon>Tracheophyta</taxon>
        <taxon>Spermatophyta</taxon>
        <taxon>Magnoliopsida</taxon>
        <taxon>eudicotyledons</taxon>
        <taxon>Gunneridae</taxon>
        <taxon>Pentapetalae</taxon>
        <taxon>rosids</taxon>
        <taxon>fabids</taxon>
        <taxon>Fabales</taxon>
        <taxon>Fabaceae</taxon>
        <taxon>Papilionoideae</taxon>
        <taxon>50 kb inversion clade</taxon>
        <taxon>NPAAA clade</taxon>
        <taxon>indigoferoid/millettioid clade</taxon>
        <taxon>Phaseoleae</taxon>
        <taxon>Sphenostylis</taxon>
    </lineage>
</organism>
<feature type="transmembrane region" description="Helical" evidence="9">
    <location>
        <begin position="323"/>
        <end position="339"/>
    </location>
</feature>
<evidence type="ECO:0000256" key="6">
    <source>
        <dbReference type="ARBA" id="ARBA00022946"/>
    </source>
</evidence>
<dbReference type="InterPro" id="IPR004696">
    <property type="entry name" value="Tpt_PEP_transl"/>
</dbReference>